<dbReference type="Pfam" id="PF03861">
    <property type="entry name" value="ANTAR"/>
    <property type="match status" value="1"/>
</dbReference>
<evidence type="ECO:0000259" key="1">
    <source>
        <dbReference type="SMART" id="SM01012"/>
    </source>
</evidence>
<feature type="domain" description="ANTAR" evidence="1">
    <location>
        <begin position="75"/>
        <end position="130"/>
    </location>
</feature>
<evidence type="ECO:0000313" key="3">
    <source>
        <dbReference type="Proteomes" id="UP000322927"/>
    </source>
</evidence>
<dbReference type="RefSeq" id="WP_150213248.1">
    <property type="nucleotide sequence ID" value="NZ_CP029192.1"/>
</dbReference>
<dbReference type="AlphaFoldDB" id="A0A5P2BNI1"/>
<protein>
    <recommendedName>
        <fullName evidence="1">ANTAR domain-containing protein</fullName>
    </recommendedName>
</protein>
<dbReference type="GO" id="GO:0003723">
    <property type="term" value="F:RNA binding"/>
    <property type="evidence" value="ECO:0007669"/>
    <property type="project" value="InterPro"/>
</dbReference>
<sequence>MTVPEAAPSGPLWRDRRTQQRMEQYARAAAQQTWSVQKQQRAVEMRLRALSMRVFTQAARAAQPPAAVPPAPDRHGTPTERAVRAAVVTEQAKGVLAARFACTPEQALFLLHEHSRRTSLPIAVLAHQVVRHRGLAA</sequence>
<dbReference type="EMBL" id="CP029192">
    <property type="protein sequence ID" value="QES32025.1"/>
    <property type="molecule type" value="Genomic_DNA"/>
</dbReference>
<organism evidence="2 3">
    <name type="scientific">Streptomyces venezuelae</name>
    <dbReference type="NCBI Taxonomy" id="54571"/>
    <lineage>
        <taxon>Bacteria</taxon>
        <taxon>Bacillati</taxon>
        <taxon>Actinomycetota</taxon>
        <taxon>Actinomycetes</taxon>
        <taxon>Kitasatosporales</taxon>
        <taxon>Streptomycetaceae</taxon>
        <taxon>Streptomyces</taxon>
    </lineage>
</organism>
<gene>
    <name evidence="2" type="ORF">DEJ48_00080</name>
</gene>
<accession>A0A5P2BNI1</accession>
<name>A0A5P2BNI1_STRVZ</name>
<dbReference type="Gene3D" id="1.10.10.10">
    <property type="entry name" value="Winged helix-like DNA-binding domain superfamily/Winged helix DNA-binding domain"/>
    <property type="match status" value="1"/>
</dbReference>
<reference evidence="2 3" key="1">
    <citation type="submission" date="2018-05" db="EMBL/GenBank/DDBJ databases">
        <title>Streptomyces venezuelae.</title>
        <authorList>
            <person name="Kim W."/>
            <person name="Lee N."/>
            <person name="Cho B.-K."/>
        </authorList>
    </citation>
    <scope>NUCLEOTIDE SEQUENCE [LARGE SCALE GENOMIC DNA]</scope>
    <source>
        <strain evidence="2 3">ATCC 14584</strain>
    </source>
</reference>
<dbReference type="Proteomes" id="UP000322927">
    <property type="component" value="Chromosome"/>
</dbReference>
<dbReference type="InterPro" id="IPR005561">
    <property type="entry name" value="ANTAR"/>
</dbReference>
<proteinExistence type="predicted"/>
<dbReference type="SMART" id="SM01012">
    <property type="entry name" value="ANTAR"/>
    <property type="match status" value="1"/>
</dbReference>
<evidence type="ECO:0000313" key="2">
    <source>
        <dbReference type="EMBL" id="QES32025.1"/>
    </source>
</evidence>
<dbReference type="InterPro" id="IPR036388">
    <property type="entry name" value="WH-like_DNA-bd_sf"/>
</dbReference>